<dbReference type="EMBL" id="JBANQN010000003">
    <property type="protein sequence ID" value="KAK6793449.1"/>
    <property type="molecule type" value="Genomic_DNA"/>
</dbReference>
<reference evidence="2 3" key="1">
    <citation type="submission" date="2024-02" db="EMBL/GenBank/DDBJ databases">
        <title>de novo genome assembly of Solanum bulbocastanum strain 11H21.</title>
        <authorList>
            <person name="Hosaka A.J."/>
        </authorList>
    </citation>
    <scope>NUCLEOTIDE SEQUENCE [LARGE SCALE GENOMIC DNA]</scope>
    <source>
        <tissue evidence="2">Young leaves</tissue>
    </source>
</reference>
<evidence type="ECO:0000313" key="2">
    <source>
        <dbReference type="EMBL" id="KAK6793449.1"/>
    </source>
</evidence>
<protein>
    <submittedName>
        <fullName evidence="2">Uncharacterized protein</fullName>
    </submittedName>
</protein>
<dbReference type="Proteomes" id="UP001371456">
    <property type="component" value="Unassembled WGS sequence"/>
</dbReference>
<evidence type="ECO:0000256" key="1">
    <source>
        <dbReference type="SAM" id="Phobius"/>
    </source>
</evidence>
<comment type="caution">
    <text evidence="2">The sequence shown here is derived from an EMBL/GenBank/DDBJ whole genome shotgun (WGS) entry which is preliminary data.</text>
</comment>
<keyword evidence="3" id="KW-1185">Reference proteome</keyword>
<dbReference type="AlphaFoldDB" id="A0AAN8YH84"/>
<sequence>MSSSSAESKMVLAKTVLSTVGSVAATTMLVRSIIHDYIPMNSMNISSLESETCSPSSRIS</sequence>
<keyword evidence="1" id="KW-1133">Transmembrane helix</keyword>
<feature type="transmembrane region" description="Helical" evidence="1">
    <location>
        <begin position="12"/>
        <end position="34"/>
    </location>
</feature>
<proteinExistence type="predicted"/>
<organism evidence="2 3">
    <name type="scientific">Solanum bulbocastanum</name>
    <name type="common">Wild potato</name>
    <dbReference type="NCBI Taxonomy" id="147425"/>
    <lineage>
        <taxon>Eukaryota</taxon>
        <taxon>Viridiplantae</taxon>
        <taxon>Streptophyta</taxon>
        <taxon>Embryophyta</taxon>
        <taxon>Tracheophyta</taxon>
        <taxon>Spermatophyta</taxon>
        <taxon>Magnoliopsida</taxon>
        <taxon>eudicotyledons</taxon>
        <taxon>Gunneridae</taxon>
        <taxon>Pentapetalae</taxon>
        <taxon>asterids</taxon>
        <taxon>lamiids</taxon>
        <taxon>Solanales</taxon>
        <taxon>Solanaceae</taxon>
        <taxon>Solanoideae</taxon>
        <taxon>Solaneae</taxon>
        <taxon>Solanum</taxon>
    </lineage>
</organism>
<evidence type="ECO:0000313" key="3">
    <source>
        <dbReference type="Proteomes" id="UP001371456"/>
    </source>
</evidence>
<gene>
    <name evidence="2" type="ORF">RDI58_006902</name>
</gene>
<name>A0AAN8YH84_SOLBU</name>
<keyword evidence="1" id="KW-0812">Transmembrane</keyword>
<accession>A0AAN8YH84</accession>
<keyword evidence="1" id="KW-0472">Membrane</keyword>